<dbReference type="PANTHER" id="PTHR47990">
    <property type="entry name" value="2-OXOGLUTARATE (2OG) AND FE(II)-DEPENDENT OXYGENASE SUPERFAMILY PROTEIN-RELATED"/>
    <property type="match status" value="1"/>
</dbReference>
<keyword evidence="2 3" id="KW-0408">Iron</keyword>
<dbReference type="InterPro" id="IPR005123">
    <property type="entry name" value="Oxoglu/Fe-dep_dioxygenase_dom"/>
</dbReference>
<name>A0A7J6HHS6_CANSA</name>
<comment type="similarity">
    <text evidence="3">Belongs to the iron/ascorbate-dependent oxidoreductase family.</text>
</comment>
<dbReference type="GO" id="GO:0046872">
    <property type="term" value="F:metal ion binding"/>
    <property type="evidence" value="ECO:0007669"/>
    <property type="project" value="UniProtKB-KW"/>
</dbReference>
<dbReference type="GO" id="GO:0016491">
    <property type="term" value="F:oxidoreductase activity"/>
    <property type="evidence" value="ECO:0007669"/>
    <property type="project" value="UniProtKB-KW"/>
</dbReference>
<dbReference type="Proteomes" id="UP000525078">
    <property type="component" value="Unassembled WGS sequence"/>
</dbReference>
<evidence type="ECO:0000259" key="5">
    <source>
        <dbReference type="PROSITE" id="PS51471"/>
    </source>
</evidence>
<keyword evidence="3" id="KW-0560">Oxidoreductase</keyword>
<dbReference type="EMBL" id="JAATIP010000010">
    <property type="protein sequence ID" value="KAF4394585.1"/>
    <property type="molecule type" value="Genomic_DNA"/>
</dbReference>
<dbReference type="SUPFAM" id="SSF51197">
    <property type="entry name" value="Clavaminate synthase-like"/>
    <property type="match status" value="2"/>
</dbReference>
<dbReference type="Gene3D" id="2.60.120.330">
    <property type="entry name" value="B-lactam Antibiotic, Isopenicillin N Synthase, Chain"/>
    <property type="match status" value="2"/>
</dbReference>
<reference evidence="6 7" key="1">
    <citation type="journal article" date="2020" name="bioRxiv">
        <title>Sequence and annotation of 42 cannabis genomes reveals extensive copy number variation in cannabinoid synthesis and pathogen resistance genes.</title>
        <authorList>
            <person name="Mckernan K.J."/>
            <person name="Helbert Y."/>
            <person name="Kane L.T."/>
            <person name="Ebling H."/>
            <person name="Zhang L."/>
            <person name="Liu B."/>
            <person name="Eaton Z."/>
            <person name="Mclaughlin S."/>
            <person name="Kingan S."/>
            <person name="Baybayan P."/>
            <person name="Concepcion G."/>
            <person name="Jordan M."/>
            <person name="Riva A."/>
            <person name="Barbazuk W."/>
            <person name="Harkins T."/>
        </authorList>
    </citation>
    <scope>NUCLEOTIDE SEQUENCE [LARGE SCALE GENOMIC DNA]</scope>
    <source>
        <strain evidence="7">cv. Jamaican Lion 4</strain>
        <tissue evidence="6">Leaf</tissue>
    </source>
</reference>
<evidence type="ECO:0000256" key="3">
    <source>
        <dbReference type="RuleBase" id="RU003682"/>
    </source>
</evidence>
<dbReference type="Pfam" id="PF14226">
    <property type="entry name" value="DIOX_N"/>
    <property type="match status" value="1"/>
</dbReference>
<accession>A0A7J6HHS6</accession>
<keyword evidence="1 3" id="KW-0479">Metal-binding</keyword>
<evidence type="ECO:0000256" key="4">
    <source>
        <dbReference type="SAM" id="MobiDB-lite"/>
    </source>
</evidence>
<dbReference type="InterPro" id="IPR027443">
    <property type="entry name" value="IPNS-like_sf"/>
</dbReference>
<evidence type="ECO:0000313" key="7">
    <source>
        <dbReference type="Proteomes" id="UP000525078"/>
    </source>
</evidence>
<feature type="non-terminal residue" evidence="6">
    <location>
        <position position="1"/>
    </location>
</feature>
<organism evidence="6 7">
    <name type="scientific">Cannabis sativa</name>
    <name type="common">Hemp</name>
    <name type="synonym">Marijuana</name>
    <dbReference type="NCBI Taxonomy" id="3483"/>
    <lineage>
        <taxon>Eukaryota</taxon>
        <taxon>Viridiplantae</taxon>
        <taxon>Streptophyta</taxon>
        <taxon>Embryophyta</taxon>
        <taxon>Tracheophyta</taxon>
        <taxon>Spermatophyta</taxon>
        <taxon>Magnoliopsida</taxon>
        <taxon>eudicotyledons</taxon>
        <taxon>Gunneridae</taxon>
        <taxon>Pentapetalae</taxon>
        <taxon>rosids</taxon>
        <taxon>fabids</taxon>
        <taxon>Rosales</taxon>
        <taxon>Cannabaceae</taxon>
        <taxon>Cannabis</taxon>
    </lineage>
</organism>
<dbReference type="AlphaFoldDB" id="A0A7J6HHS6"/>
<feature type="compositionally biased region" description="Polar residues" evidence="4">
    <location>
        <begin position="159"/>
        <end position="173"/>
    </location>
</feature>
<dbReference type="Pfam" id="PF03171">
    <property type="entry name" value="2OG-FeII_Oxy"/>
    <property type="match status" value="1"/>
</dbReference>
<feature type="region of interest" description="Disordered" evidence="4">
    <location>
        <begin position="159"/>
        <end position="186"/>
    </location>
</feature>
<sequence>TYKAIFQDSISSITDNGHQNPNNLMVEEYELPVIDLSHLFMETSTSRDDQYCNNNNKKNNEEVVVKEIVDAARNWGFFEVVNHGIPEQVLKCIKYEQKKVFHQPFHQKSHKNVLNLSPNSYRWGNPKATSLNQLSWSEAIHISLTDISKMDNIQHNSLRTRATGSRNSGSTPPSCDHLDPTEPDHIADIPPLSNLTALDLVADIPSNSAPAPIDNTMTPTSAIPPSPLPDDVNTTVPIPVAISSLVQLPITKAWTQVCKPPHLKDYSPVPHLCGAPALDRSLTVQPYILYFCRLAIEEFGNKAFSLAKNLAGILAGNLGVSCSYFEENCPPNSSYVRLNRYPPCPYSSNLQMFGLVPHTDSDFLSVVSQDDVGGLQLFKDERWVAVKPNPRALVINIGDLFQALSNGVYKSIRHRVVASSGGSERFSAAYFYCPNIDARIESCSDRQSSLYRDFTFREYKSQIQKDVQDTGDKVGLPRFLTIINKIYIS</sequence>
<dbReference type="InterPro" id="IPR050231">
    <property type="entry name" value="Iron_ascorbate_oxido_reductase"/>
</dbReference>
<protein>
    <recommendedName>
        <fullName evidence="5">Fe2OG dioxygenase domain-containing protein</fullName>
    </recommendedName>
</protein>
<dbReference type="InterPro" id="IPR026992">
    <property type="entry name" value="DIOX_N"/>
</dbReference>
<feature type="domain" description="Fe2OG dioxygenase" evidence="5">
    <location>
        <begin position="332"/>
        <end position="434"/>
    </location>
</feature>
<evidence type="ECO:0000313" key="6">
    <source>
        <dbReference type="EMBL" id="KAF4394585.1"/>
    </source>
</evidence>
<evidence type="ECO:0000256" key="2">
    <source>
        <dbReference type="ARBA" id="ARBA00023004"/>
    </source>
</evidence>
<dbReference type="PROSITE" id="PS51471">
    <property type="entry name" value="FE2OG_OXY"/>
    <property type="match status" value="1"/>
</dbReference>
<evidence type="ECO:0000256" key="1">
    <source>
        <dbReference type="ARBA" id="ARBA00022723"/>
    </source>
</evidence>
<dbReference type="InterPro" id="IPR044861">
    <property type="entry name" value="IPNS-like_FE2OG_OXY"/>
</dbReference>
<gene>
    <name evidence="6" type="ORF">F8388_020410</name>
</gene>
<feature type="compositionally biased region" description="Basic and acidic residues" evidence="4">
    <location>
        <begin position="176"/>
        <end position="186"/>
    </location>
</feature>
<comment type="caution">
    <text evidence="6">The sequence shown here is derived from an EMBL/GenBank/DDBJ whole genome shotgun (WGS) entry which is preliminary data.</text>
</comment>
<proteinExistence type="inferred from homology"/>